<feature type="modified residue" description="4-aspartylphosphate" evidence="13">
    <location>
        <position position="54"/>
    </location>
</feature>
<keyword evidence="22" id="KW-1185">Reference proteome</keyword>
<dbReference type="InterPro" id="IPR011879">
    <property type="entry name" value="Sig_transdc_resp-reg_PhoB"/>
</dbReference>
<proteinExistence type="predicted"/>
<dbReference type="Gene3D" id="3.40.50.2300">
    <property type="match status" value="1"/>
</dbReference>
<dbReference type="SMART" id="SM00862">
    <property type="entry name" value="Trans_reg_C"/>
    <property type="match status" value="1"/>
</dbReference>
<evidence type="ECO:0000256" key="6">
    <source>
        <dbReference type="ARBA" id="ARBA00022592"/>
    </source>
</evidence>
<dbReference type="InterPro" id="IPR016032">
    <property type="entry name" value="Sig_transdc_resp-reg_C-effctor"/>
</dbReference>
<keyword evidence="7" id="KW-0902">Two-component regulatory system</keyword>
<evidence type="ECO:0000256" key="1">
    <source>
        <dbReference type="ARBA" id="ARBA00004496"/>
    </source>
</evidence>
<keyword evidence="9 14" id="KW-0238">DNA-binding</keyword>
<dbReference type="SUPFAM" id="SSF52172">
    <property type="entry name" value="CheY-like"/>
    <property type="match status" value="1"/>
</dbReference>
<reference evidence="20" key="1">
    <citation type="submission" date="2017-11" db="EMBL/GenBank/DDBJ databases">
        <title>Complete genome sequence of Moraxella osloensis NP7 isolated from human skin.</title>
        <authorList>
            <person name="Lee K."/>
            <person name="Lim J.Y."/>
            <person name="Hwang I."/>
        </authorList>
    </citation>
    <scope>NUCLEOTIDE SEQUENCE [LARGE SCALE GENOMIC DNA]</scope>
    <source>
        <strain evidence="20">NP7</strain>
    </source>
</reference>
<evidence type="ECO:0000256" key="13">
    <source>
        <dbReference type="PROSITE-ProRule" id="PRU00169"/>
    </source>
</evidence>
<keyword evidence="11" id="KW-0804">Transcription</keyword>
<feature type="DNA-binding region" description="OmpR/PhoB-type" evidence="14">
    <location>
        <begin position="131"/>
        <end position="229"/>
    </location>
</feature>
<evidence type="ECO:0000313" key="20">
    <source>
        <dbReference type="Proteomes" id="UP000229340"/>
    </source>
</evidence>
<dbReference type="SMART" id="SM00448">
    <property type="entry name" value="REC"/>
    <property type="match status" value="1"/>
</dbReference>
<dbReference type="CDD" id="cd17618">
    <property type="entry name" value="REC_OmpR_PhoB"/>
    <property type="match status" value="1"/>
</dbReference>
<dbReference type="GO" id="GO:0000976">
    <property type="term" value="F:transcription cis-regulatory region binding"/>
    <property type="evidence" value="ECO:0007669"/>
    <property type="project" value="TreeGrafter"/>
</dbReference>
<dbReference type="GO" id="GO:0000156">
    <property type="term" value="F:phosphorelay response regulator activity"/>
    <property type="evidence" value="ECO:0007669"/>
    <property type="project" value="InterPro"/>
</dbReference>
<dbReference type="RefSeq" id="WP_036595303.1">
    <property type="nucleotide sequence ID" value="NZ_CALTVS010000048.1"/>
</dbReference>
<reference evidence="17" key="3">
    <citation type="journal article" date="2018" name="Genome Announc.">
        <title>Complete Genome Sequences of Three Moraxella osloensis Strains Isolated from Human Skin.</title>
        <authorList>
            <person name="Lim J.Y."/>
            <person name="Hwang I."/>
            <person name="Ganzorig M."/>
            <person name="Huang S.L."/>
            <person name="Cho G.S."/>
            <person name="Franz C.M.A.P."/>
            <person name="Lee K."/>
        </authorList>
    </citation>
    <scope>NUCLEOTIDE SEQUENCE</scope>
    <source>
        <strain evidence="17">NP7</strain>
    </source>
</reference>
<dbReference type="Pfam" id="PF00486">
    <property type="entry name" value="Trans_reg_C"/>
    <property type="match status" value="1"/>
</dbReference>
<dbReference type="EMBL" id="PKJS01000007">
    <property type="protein sequence ID" value="PKZ68780.1"/>
    <property type="molecule type" value="Genomic_DNA"/>
</dbReference>
<dbReference type="Proteomes" id="UP000234914">
    <property type="component" value="Unassembled WGS sequence"/>
</dbReference>
<evidence type="ECO:0000256" key="8">
    <source>
        <dbReference type="ARBA" id="ARBA00023015"/>
    </source>
</evidence>
<dbReference type="PANTHER" id="PTHR48111:SF40">
    <property type="entry name" value="PHOSPHATE REGULON TRANSCRIPTIONAL REGULATORY PROTEIN PHOB"/>
    <property type="match status" value="1"/>
</dbReference>
<sequence>MKNETILVVEDEPAIREMIVTTLEMAGFDCLQASEVSQAHHLAVDHRPNLILLDWMLPNGLSGIDLCRRLKKDEMLSEIPIIMLTAKGEEDNKVQGLDAGADDYITKPFSTRELVSRIKAVLRRSSALSGEKPIDVGGLSLDPASQRVSANNKAVDIGPTEYRLLAFFMSHPERAYTRTQLLDQVWGGNVYVEDRTIDVHIRRLRKVLEPFGFADYIQTVRGTGYRFSNKID</sequence>
<dbReference type="KEGG" id="mos:AXE82_08395"/>
<evidence type="ECO:0000313" key="18">
    <source>
        <dbReference type="EMBL" id="PKZ68780.1"/>
    </source>
</evidence>
<protein>
    <recommendedName>
        <fullName evidence="2">Phosphate regulon transcriptional regulatory protein PhoB</fullName>
    </recommendedName>
</protein>
<dbReference type="InterPro" id="IPR039420">
    <property type="entry name" value="WalR-like"/>
</dbReference>
<dbReference type="Proteomes" id="UP000255230">
    <property type="component" value="Unassembled WGS sequence"/>
</dbReference>
<dbReference type="InterPro" id="IPR001867">
    <property type="entry name" value="OmpR/PhoB-type_DNA-bd"/>
</dbReference>
<keyword evidence="5 13" id="KW-0597">Phosphoprotein</keyword>
<dbReference type="NCBIfam" id="TIGR02154">
    <property type="entry name" value="PhoB"/>
    <property type="match status" value="1"/>
</dbReference>
<dbReference type="PANTHER" id="PTHR48111">
    <property type="entry name" value="REGULATOR OF RPOS"/>
    <property type="match status" value="1"/>
</dbReference>
<keyword evidence="6" id="KW-0592">Phosphate transport</keyword>
<feature type="domain" description="OmpR/PhoB-type" evidence="16">
    <location>
        <begin position="131"/>
        <end position="229"/>
    </location>
</feature>
<evidence type="ECO:0000313" key="21">
    <source>
        <dbReference type="Proteomes" id="UP000234914"/>
    </source>
</evidence>
<dbReference type="GO" id="GO:0005829">
    <property type="term" value="C:cytosol"/>
    <property type="evidence" value="ECO:0007669"/>
    <property type="project" value="TreeGrafter"/>
</dbReference>
<dbReference type="InterPro" id="IPR011006">
    <property type="entry name" value="CheY-like_superfamily"/>
</dbReference>
<dbReference type="CDD" id="cd00383">
    <property type="entry name" value="trans_reg_C"/>
    <property type="match status" value="1"/>
</dbReference>
<evidence type="ECO:0000256" key="3">
    <source>
        <dbReference type="ARBA" id="ARBA00022448"/>
    </source>
</evidence>
<dbReference type="PROSITE" id="PS51755">
    <property type="entry name" value="OMPR_PHOB"/>
    <property type="match status" value="1"/>
</dbReference>
<evidence type="ECO:0000259" key="16">
    <source>
        <dbReference type="PROSITE" id="PS51755"/>
    </source>
</evidence>
<keyword evidence="3" id="KW-0813">Transport</keyword>
<dbReference type="InterPro" id="IPR001789">
    <property type="entry name" value="Sig_transdc_resp-reg_receiver"/>
</dbReference>
<dbReference type="AlphaFoldDB" id="A0A0X8K756"/>
<dbReference type="EMBL" id="UGPY01000001">
    <property type="protein sequence ID" value="STY98152.1"/>
    <property type="molecule type" value="Genomic_DNA"/>
</dbReference>
<dbReference type="PROSITE" id="PS50110">
    <property type="entry name" value="RESPONSE_REGULATORY"/>
    <property type="match status" value="1"/>
</dbReference>
<evidence type="ECO:0000256" key="4">
    <source>
        <dbReference type="ARBA" id="ARBA00022490"/>
    </source>
</evidence>
<dbReference type="EMBL" id="CP024443">
    <property type="protein sequence ID" value="ATR78059.1"/>
    <property type="molecule type" value="Genomic_DNA"/>
</dbReference>
<reference evidence="19 22" key="5">
    <citation type="submission" date="2018-06" db="EMBL/GenBank/DDBJ databases">
        <authorList>
            <consortium name="Pathogen Informatics"/>
            <person name="Doyle S."/>
        </authorList>
    </citation>
    <scope>NUCLEOTIDE SEQUENCE [LARGE SCALE GENOMIC DNA]</scope>
    <source>
        <strain evidence="19 22">NCTC10465</strain>
    </source>
</reference>
<evidence type="ECO:0000313" key="17">
    <source>
        <dbReference type="EMBL" id="ATR78059.1"/>
    </source>
</evidence>
<evidence type="ECO:0000256" key="10">
    <source>
        <dbReference type="ARBA" id="ARBA00023159"/>
    </source>
</evidence>
<organism evidence="18 21">
    <name type="scientific">Faucicola osloensis</name>
    <name type="common">Moraxella osloensis</name>
    <dbReference type="NCBI Taxonomy" id="34062"/>
    <lineage>
        <taxon>Bacteria</taxon>
        <taxon>Pseudomonadati</taxon>
        <taxon>Pseudomonadota</taxon>
        <taxon>Gammaproteobacteria</taxon>
        <taxon>Moraxellales</taxon>
        <taxon>Moraxellaceae</taxon>
        <taxon>Faucicola</taxon>
    </lineage>
</organism>
<evidence type="ECO:0000256" key="14">
    <source>
        <dbReference type="PROSITE-ProRule" id="PRU01091"/>
    </source>
</evidence>
<dbReference type="STRING" id="34062.AXE82_08395"/>
<evidence type="ECO:0000259" key="15">
    <source>
        <dbReference type="PROSITE" id="PS50110"/>
    </source>
</evidence>
<dbReference type="Proteomes" id="UP000229340">
    <property type="component" value="Chromosome"/>
</dbReference>
<accession>A0A0X8K756</accession>
<dbReference type="FunFam" id="1.10.10.10:FF:000011">
    <property type="entry name" value="Phosphate regulon transcriptional regulator PhoB"/>
    <property type="match status" value="1"/>
</dbReference>
<dbReference type="Gene3D" id="1.10.10.10">
    <property type="entry name" value="Winged helix-like DNA-binding domain superfamily/Winged helix DNA-binding domain"/>
    <property type="match status" value="1"/>
</dbReference>
<dbReference type="GO" id="GO:0006817">
    <property type="term" value="P:phosphate ion transport"/>
    <property type="evidence" value="ECO:0007669"/>
    <property type="project" value="UniProtKB-KW"/>
</dbReference>
<feature type="domain" description="Response regulatory" evidence="15">
    <location>
        <begin position="5"/>
        <end position="122"/>
    </location>
</feature>
<keyword evidence="10" id="KW-0010">Activator</keyword>
<dbReference type="Pfam" id="PF00072">
    <property type="entry name" value="Response_reg"/>
    <property type="match status" value="1"/>
</dbReference>
<evidence type="ECO:0000256" key="2">
    <source>
        <dbReference type="ARBA" id="ARBA00013332"/>
    </source>
</evidence>
<dbReference type="InterPro" id="IPR036388">
    <property type="entry name" value="WH-like_DNA-bd_sf"/>
</dbReference>
<reference evidence="18 21" key="2">
    <citation type="submission" date="2017-12" db="EMBL/GenBank/DDBJ databases">
        <title>Phylogenetic diversity of female urinary microbiome.</title>
        <authorList>
            <person name="Thomas-White K."/>
            <person name="Wolfe A.J."/>
        </authorList>
    </citation>
    <scope>NUCLEOTIDE SEQUENCE [LARGE SCALE GENOMIC DNA]</scope>
    <source>
        <strain evidence="18 21">UMB0416</strain>
    </source>
</reference>
<evidence type="ECO:0000256" key="9">
    <source>
        <dbReference type="ARBA" id="ARBA00023125"/>
    </source>
</evidence>
<reference evidence="17" key="4">
    <citation type="journal article" date="2018" name="Misainmurhag Hoiji">
        <title>Complete genome sequence of multidrug-resistant Moraxella osloensis NP7 with multiple plasmids isolated from human skin.</title>
        <authorList>
            <person name="Ganzorig M."/>
            <person name="Lim J.Y."/>
            <person name="Hwang I."/>
            <person name="Lee K."/>
        </authorList>
    </citation>
    <scope>NUCLEOTIDE SEQUENCE</scope>
    <source>
        <strain evidence="17">NP7</strain>
    </source>
</reference>
<dbReference type="GO" id="GO:0006355">
    <property type="term" value="P:regulation of DNA-templated transcription"/>
    <property type="evidence" value="ECO:0007669"/>
    <property type="project" value="InterPro"/>
</dbReference>
<evidence type="ECO:0000256" key="5">
    <source>
        <dbReference type="ARBA" id="ARBA00022553"/>
    </source>
</evidence>
<dbReference type="FunFam" id="3.40.50.2300:FF:000001">
    <property type="entry name" value="DNA-binding response regulator PhoB"/>
    <property type="match status" value="1"/>
</dbReference>
<name>A0A0X8K756_FAUOS</name>
<dbReference type="SUPFAM" id="SSF46894">
    <property type="entry name" value="C-terminal effector domain of the bipartite response regulators"/>
    <property type="match status" value="1"/>
</dbReference>
<evidence type="ECO:0000313" key="22">
    <source>
        <dbReference type="Proteomes" id="UP000255230"/>
    </source>
</evidence>
<evidence type="ECO:0000256" key="11">
    <source>
        <dbReference type="ARBA" id="ARBA00023163"/>
    </source>
</evidence>
<gene>
    <name evidence="18" type="primary">phoB</name>
    <name evidence="18" type="ORF">CYJ96_06350</name>
    <name evidence="19" type="ORF">NCTC10465_01958</name>
    <name evidence="17" type="ORF">NP7_01475</name>
</gene>
<dbReference type="GO" id="GO:0032993">
    <property type="term" value="C:protein-DNA complex"/>
    <property type="evidence" value="ECO:0007669"/>
    <property type="project" value="TreeGrafter"/>
</dbReference>
<comment type="subcellular location">
    <subcellularLocation>
        <location evidence="1">Cytoplasm</location>
    </subcellularLocation>
</comment>
<evidence type="ECO:0000256" key="12">
    <source>
        <dbReference type="ARBA" id="ARBA00024735"/>
    </source>
</evidence>
<keyword evidence="4" id="KW-0963">Cytoplasm</keyword>
<dbReference type="GeneID" id="35778352"/>
<keyword evidence="8" id="KW-0805">Transcription regulation</keyword>
<evidence type="ECO:0000313" key="19">
    <source>
        <dbReference type="EMBL" id="STY98152.1"/>
    </source>
</evidence>
<evidence type="ECO:0000256" key="7">
    <source>
        <dbReference type="ARBA" id="ARBA00023012"/>
    </source>
</evidence>
<comment type="function">
    <text evidence="12">This protein is a positive regulator for the phosphate regulon. Transcription of this operon is positively regulated by PhoB and PhoR when phosphate is limited.</text>
</comment>
<dbReference type="Gene3D" id="6.10.250.690">
    <property type="match status" value="1"/>
</dbReference>